<keyword evidence="1" id="KW-0472">Membrane</keyword>
<evidence type="ECO:0000256" key="1">
    <source>
        <dbReference type="SAM" id="Phobius"/>
    </source>
</evidence>
<keyword evidence="1" id="KW-0812">Transmembrane</keyword>
<reference evidence="3" key="1">
    <citation type="submission" date="2017-09" db="EMBL/GenBank/DDBJ databases">
        <title>Depth-based differentiation of microbial function through sediment-hosted aquifers and enrichment of novel symbionts in the deep terrestrial subsurface.</title>
        <authorList>
            <person name="Probst A.J."/>
            <person name="Ladd B."/>
            <person name="Jarett J.K."/>
            <person name="Geller-Mcgrath D.E."/>
            <person name="Sieber C.M.K."/>
            <person name="Emerson J.B."/>
            <person name="Anantharaman K."/>
            <person name="Thomas B.C."/>
            <person name="Malmstrom R."/>
            <person name="Stieglmeier M."/>
            <person name="Klingl A."/>
            <person name="Woyke T."/>
            <person name="Ryan C.M."/>
            <person name="Banfield J.F."/>
        </authorList>
    </citation>
    <scope>NUCLEOTIDE SEQUENCE [LARGE SCALE GENOMIC DNA]</scope>
</reference>
<comment type="caution">
    <text evidence="2">The sequence shown here is derived from an EMBL/GenBank/DDBJ whole genome shotgun (WGS) entry which is preliminary data.</text>
</comment>
<feature type="transmembrane region" description="Helical" evidence="1">
    <location>
        <begin position="25"/>
        <end position="45"/>
    </location>
</feature>
<accession>A0A2M7TES8</accession>
<sequence>MIISPIQSNKKFTRSKKKERRIIKVPLRCFITVFTGNVNLLWYMLLVRSKGLQGGENGFFA</sequence>
<keyword evidence="1" id="KW-1133">Transmembrane helix</keyword>
<name>A0A2M7TES8_UNCKA</name>
<organism evidence="2 3">
    <name type="scientific">candidate division WWE3 bacterium CG_4_10_14_0_2_um_filter_41_14</name>
    <dbReference type="NCBI Taxonomy" id="1975072"/>
    <lineage>
        <taxon>Bacteria</taxon>
        <taxon>Katanobacteria</taxon>
    </lineage>
</organism>
<dbReference type="Proteomes" id="UP000228920">
    <property type="component" value="Unassembled WGS sequence"/>
</dbReference>
<dbReference type="EMBL" id="PFNL01000191">
    <property type="protein sequence ID" value="PIZ44211.1"/>
    <property type="molecule type" value="Genomic_DNA"/>
</dbReference>
<evidence type="ECO:0000313" key="2">
    <source>
        <dbReference type="EMBL" id="PIZ44211.1"/>
    </source>
</evidence>
<protein>
    <submittedName>
        <fullName evidence="2">Uncharacterized protein</fullName>
    </submittedName>
</protein>
<gene>
    <name evidence="2" type="ORF">COY32_06940</name>
</gene>
<proteinExistence type="predicted"/>
<evidence type="ECO:0000313" key="3">
    <source>
        <dbReference type="Proteomes" id="UP000228920"/>
    </source>
</evidence>
<dbReference type="AlphaFoldDB" id="A0A2M7TES8"/>